<dbReference type="InterPro" id="IPR025699">
    <property type="entry name" value="ABC2_memb-like"/>
</dbReference>
<proteinExistence type="predicted"/>
<protein>
    <submittedName>
        <fullName evidence="2">ABC-2 transporter permease</fullName>
    </submittedName>
</protein>
<name>A0A398B177_9BACI</name>
<keyword evidence="3" id="KW-1185">Reference proteome</keyword>
<reference evidence="2 3" key="1">
    <citation type="submission" date="2018-08" db="EMBL/GenBank/DDBJ databases">
        <title>Bacillus jemisoniae sp. nov., Bacillus chryseoplanitiae sp. nov., Bacillus resnikiae sp. nov., and Bacillus frankliniae sp. nov., isolated from Viking spacecraft and associated surfaces.</title>
        <authorList>
            <person name="Seuylemezian A."/>
            <person name="Vaishampayan P."/>
        </authorList>
    </citation>
    <scope>NUCLEOTIDE SEQUENCE [LARGE SCALE GENOMIC DNA]</scope>
    <source>
        <strain evidence="2 3">JJ-247</strain>
    </source>
</reference>
<keyword evidence="1" id="KW-0812">Transmembrane</keyword>
<accession>A0A398B177</accession>
<evidence type="ECO:0000313" key="2">
    <source>
        <dbReference type="EMBL" id="RID83597.1"/>
    </source>
</evidence>
<dbReference type="EMBL" id="QWVT01000025">
    <property type="protein sequence ID" value="RID83597.1"/>
    <property type="molecule type" value="Genomic_DNA"/>
</dbReference>
<sequence length="158" mass="18127">FSFTQDILRSPLLCTTPYTRRRMIEAKYLFILVIFMGTFLLYNLAVAIGPSKGLERLTTFQIGISLMMVSILFGILIPIQLKIGFERTKYFSFFTIFLIPFIVPAIIEGFQSQGINLQMELVQMLPIYVREWLPIGVSFVIGIISMKISIRIFTAKNL</sequence>
<dbReference type="RefSeq" id="WP_142921023.1">
    <property type="nucleotide sequence ID" value="NZ_QWVT01000025.1"/>
</dbReference>
<evidence type="ECO:0000256" key="1">
    <source>
        <dbReference type="SAM" id="Phobius"/>
    </source>
</evidence>
<feature type="transmembrane region" description="Helical" evidence="1">
    <location>
        <begin position="132"/>
        <end position="153"/>
    </location>
</feature>
<organism evidence="2 3">
    <name type="scientific">Mesobacillus zeae</name>
    <dbReference type="NCBI Taxonomy" id="1917180"/>
    <lineage>
        <taxon>Bacteria</taxon>
        <taxon>Bacillati</taxon>
        <taxon>Bacillota</taxon>
        <taxon>Bacilli</taxon>
        <taxon>Bacillales</taxon>
        <taxon>Bacillaceae</taxon>
        <taxon>Mesobacillus</taxon>
    </lineage>
</organism>
<comment type="caution">
    <text evidence="2">The sequence shown here is derived from an EMBL/GenBank/DDBJ whole genome shotgun (WGS) entry which is preliminary data.</text>
</comment>
<dbReference type="Proteomes" id="UP000265816">
    <property type="component" value="Unassembled WGS sequence"/>
</dbReference>
<keyword evidence="1" id="KW-1133">Transmembrane helix</keyword>
<dbReference type="AlphaFoldDB" id="A0A398B177"/>
<feature type="transmembrane region" description="Helical" evidence="1">
    <location>
        <begin position="60"/>
        <end position="79"/>
    </location>
</feature>
<dbReference type="Pfam" id="PF13346">
    <property type="entry name" value="ABC2_membrane_5"/>
    <property type="match status" value="1"/>
</dbReference>
<feature type="non-terminal residue" evidence="2">
    <location>
        <position position="1"/>
    </location>
</feature>
<feature type="transmembrane region" description="Helical" evidence="1">
    <location>
        <begin position="91"/>
        <end position="112"/>
    </location>
</feature>
<keyword evidence="1" id="KW-0472">Membrane</keyword>
<dbReference type="OrthoDB" id="1826454at2"/>
<gene>
    <name evidence="2" type="ORF">D1970_15345</name>
</gene>
<feature type="transmembrane region" description="Helical" evidence="1">
    <location>
        <begin position="28"/>
        <end position="48"/>
    </location>
</feature>
<evidence type="ECO:0000313" key="3">
    <source>
        <dbReference type="Proteomes" id="UP000265816"/>
    </source>
</evidence>